<dbReference type="RefSeq" id="WP_139832358.1">
    <property type="nucleotide sequence ID" value="NZ_FXBL01000004.1"/>
</dbReference>
<dbReference type="NCBIfam" id="TIGR02606">
    <property type="entry name" value="antidote_CC2985"/>
    <property type="match status" value="1"/>
</dbReference>
<comment type="similarity">
    <text evidence="1">Belongs to the ParD antitoxin family.</text>
</comment>
<organism evidence="3 4">
    <name type="scientific">Mesorhizobium australicum</name>
    <dbReference type="NCBI Taxonomy" id="536018"/>
    <lineage>
        <taxon>Bacteria</taxon>
        <taxon>Pseudomonadati</taxon>
        <taxon>Pseudomonadota</taxon>
        <taxon>Alphaproteobacteria</taxon>
        <taxon>Hyphomicrobiales</taxon>
        <taxon>Phyllobacteriaceae</taxon>
        <taxon>Mesorhizobium</taxon>
    </lineage>
</organism>
<evidence type="ECO:0000313" key="3">
    <source>
        <dbReference type="EMBL" id="SMH51225.1"/>
    </source>
</evidence>
<dbReference type="PANTHER" id="PTHR36582:SF2">
    <property type="entry name" value="ANTITOXIN PARD"/>
    <property type="match status" value="1"/>
</dbReference>
<name>A0A1X7PJJ8_9HYPH</name>
<evidence type="ECO:0000313" key="4">
    <source>
        <dbReference type="Proteomes" id="UP000193083"/>
    </source>
</evidence>
<evidence type="ECO:0000256" key="2">
    <source>
        <dbReference type="ARBA" id="ARBA00022649"/>
    </source>
</evidence>
<dbReference type="PANTHER" id="PTHR36582">
    <property type="entry name" value="ANTITOXIN PARD"/>
    <property type="match status" value="1"/>
</dbReference>
<dbReference type="Gene3D" id="6.10.10.120">
    <property type="entry name" value="Antitoxin ParD1-like"/>
    <property type="match status" value="1"/>
</dbReference>
<keyword evidence="4" id="KW-1185">Reference proteome</keyword>
<dbReference type="Proteomes" id="UP000193083">
    <property type="component" value="Unassembled WGS sequence"/>
</dbReference>
<dbReference type="OrthoDB" id="9811310at2"/>
<dbReference type="InterPro" id="IPR038296">
    <property type="entry name" value="ParD_sf"/>
</dbReference>
<sequence>MATMNISLPDQMREWVEAQAKSGRYGNASDYMRDLIRHDQERAEKIAHMQKLVDEARASGISDKTADEVIATARAKARAGGI</sequence>
<evidence type="ECO:0000256" key="1">
    <source>
        <dbReference type="ARBA" id="ARBA00008580"/>
    </source>
</evidence>
<reference evidence="3 4" key="1">
    <citation type="submission" date="2017-04" db="EMBL/GenBank/DDBJ databases">
        <authorList>
            <person name="Afonso C.L."/>
            <person name="Miller P.J."/>
            <person name="Scott M.A."/>
            <person name="Spackman E."/>
            <person name="Goraichik I."/>
            <person name="Dimitrov K.M."/>
            <person name="Suarez D.L."/>
            <person name="Swayne D.E."/>
        </authorList>
    </citation>
    <scope>NUCLEOTIDE SEQUENCE [LARGE SCALE GENOMIC DNA]</scope>
    <source>
        <strain evidence="3 4">B5P</strain>
    </source>
</reference>
<proteinExistence type="inferred from homology"/>
<dbReference type="AlphaFoldDB" id="A0A1X7PJJ8"/>
<dbReference type="Pfam" id="PF03693">
    <property type="entry name" value="ParD_antitoxin"/>
    <property type="match status" value="1"/>
</dbReference>
<dbReference type="GO" id="GO:0006355">
    <property type="term" value="P:regulation of DNA-templated transcription"/>
    <property type="evidence" value="ECO:0007669"/>
    <property type="project" value="InterPro"/>
</dbReference>
<dbReference type="InterPro" id="IPR010985">
    <property type="entry name" value="Ribbon_hlx_hlx"/>
</dbReference>
<dbReference type="SUPFAM" id="SSF47598">
    <property type="entry name" value="Ribbon-helix-helix"/>
    <property type="match status" value="1"/>
</dbReference>
<gene>
    <name evidence="3" type="ORF">SAMN02982922_4353</name>
</gene>
<accession>A0A1X7PJJ8</accession>
<dbReference type="EMBL" id="FXBL01000004">
    <property type="protein sequence ID" value="SMH51225.1"/>
    <property type="molecule type" value="Genomic_DNA"/>
</dbReference>
<dbReference type="CDD" id="cd22231">
    <property type="entry name" value="RHH_NikR_HicB-like"/>
    <property type="match status" value="1"/>
</dbReference>
<dbReference type="InterPro" id="IPR022789">
    <property type="entry name" value="ParD"/>
</dbReference>
<keyword evidence="2" id="KW-1277">Toxin-antitoxin system</keyword>
<protein>
    <submittedName>
        <fullName evidence="3">Antitoxin ParD1/3/4</fullName>
    </submittedName>
</protein>